<protein>
    <submittedName>
        <fullName evidence="1">3-keto-5-aminohexanoate cleavage protein</fullName>
    </submittedName>
</protein>
<dbReference type="EMBL" id="JAEKNQ010000019">
    <property type="protein sequence ID" value="MBJ7602371.1"/>
    <property type="molecule type" value="Genomic_DNA"/>
</dbReference>
<sequence>MRAATLAFKACLNGGRSTDEHRAVPLTPDAIARDSWGCQQAGCFAVHVHPRDSQGQETLMADACEAVVRAVRATCPGLLLGFSTRAAIEPDWERRLDLIRSWRVRPDFVSVNFWESHPLDLSLALSELEIGVEAGLSGPADAQVLLASGLQPQHVLVEISQPVPEAAVEVAAATDDMLDEAGFSCPRFHHGYDLTTWGVISAAVERGHGFRVGLEDTLLLPDGRPARDNQDLLQAALRLLARAV</sequence>
<comment type="caution">
    <text evidence="1">The sequence shown here is derived from an EMBL/GenBank/DDBJ whole genome shotgun (WGS) entry which is preliminary data.</text>
</comment>
<dbReference type="InterPro" id="IPR013785">
    <property type="entry name" value="Aldolase_TIM"/>
</dbReference>
<evidence type="ECO:0000313" key="1">
    <source>
        <dbReference type="EMBL" id="MBJ7602371.1"/>
    </source>
</evidence>
<organism evidence="1 2">
    <name type="scientific">Candidatus Dormiibacter inghamiae</name>
    <dbReference type="NCBI Taxonomy" id="3127013"/>
    <lineage>
        <taxon>Bacteria</taxon>
        <taxon>Bacillati</taxon>
        <taxon>Candidatus Dormiibacterota</taxon>
        <taxon>Candidatus Dormibacteria</taxon>
        <taxon>Candidatus Dormibacterales</taxon>
        <taxon>Candidatus Dormibacteraceae</taxon>
        <taxon>Candidatus Dormiibacter</taxon>
    </lineage>
</organism>
<accession>A0A934KFC8</accession>
<dbReference type="Gene3D" id="3.20.20.70">
    <property type="entry name" value="Aldolase class I"/>
    <property type="match status" value="1"/>
</dbReference>
<reference evidence="1 2" key="1">
    <citation type="submission" date="2020-10" db="EMBL/GenBank/DDBJ databases">
        <title>Ca. Dormibacterota MAGs.</title>
        <authorList>
            <person name="Montgomery K."/>
        </authorList>
    </citation>
    <scope>NUCLEOTIDE SEQUENCE [LARGE SCALE GENOMIC DNA]</scope>
    <source>
        <strain evidence="1">SC8811_S16_3</strain>
    </source>
</reference>
<dbReference type="RefSeq" id="WP_338177070.1">
    <property type="nucleotide sequence ID" value="NZ_JAEKNQ010000019.1"/>
</dbReference>
<dbReference type="AlphaFoldDB" id="A0A934KFC8"/>
<dbReference type="PANTHER" id="PTHR37418:SF1">
    <property type="entry name" value="3-KETO-5-AMINOHEXANOATE CLEAVAGE PROTEIN"/>
    <property type="match status" value="1"/>
</dbReference>
<name>A0A934KFC8_9BACT</name>
<dbReference type="InterPro" id="IPR008567">
    <property type="entry name" value="BKACE"/>
</dbReference>
<dbReference type="GO" id="GO:0043720">
    <property type="term" value="F:3-keto-5-aminohexanoate cleavage activity"/>
    <property type="evidence" value="ECO:0007669"/>
    <property type="project" value="InterPro"/>
</dbReference>
<evidence type="ECO:0000313" key="2">
    <source>
        <dbReference type="Proteomes" id="UP000620075"/>
    </source>
</evidence>
<dbReference type="Pfam" id="PF05853">
    <property type="entry name" value="BKACE"/>
    <property type="match status" value="2"/>
</dbReference>
<gene>
    <name evidence="1" type="ORF">JF888_04140</name>
</gene>
<dbReference type="Proteomes" id="UP000620075">
    <property type="component" value="Unassembled WGS sequence"/>
</dbReference>
<dbReference type="PANTHER" id="PTHR37418">
    <property type="entry name" value="3-KETO-5-AMINOHEXANOATE CLEAVAGE ENZYME-RELATED"/>
    <property type="match status" value="1"/>
</dbReference>
<proteinExistence type="predicted"/>